<dbReference type="GO" id="GO:0006412">
    <property type="term" value="P:translation"/>
    <property type="evidence" value="ECO:0007669"/>
    <property type="project" value="InterPro"/>
</dbReference>
<evidence type="ECO:0000256" key="3">
    <source>
        <dbReference type="ARBA" id="ARBA00023274"/>
    </source>
</evidence>
<dbReference type="NCBIfam" id="NF000955">
    <property type="entry name" value="PRK00099.1-1"/>
    <property type="match status" value="1"/>
</dbReference>
<dbReference type="SUPFAM" id="SSF160369">
    <property type="entry name" value="Ribosomal protein L10-like"/>
    <property type="match status" value="1"/>
</dbReference>
<name>A0A381XN96_9ZZZZ</name>
<feature type="non-terminal residue" evidence="4">
    <location>
        <position position="189"/>
    </location>
</feature>
<dbReference type="CDD" id="cd05797">
    <property type="entry name" value="Ribosomal_L10"/>
    <property type="match status" value="1"/>
</dbReference>
<dbReference type="InterPro" id="IPR022973">
    <property type="entry name" value="Ribosomal_uL10_bac"/>
</dbReference>
<dbReference type="Gene3D" id="6.10.250.290">
    <property type="match status" value="1"/>
</dbReference>
<keyword evidence="3" id="KW-0687">Ribonucleoprotein</keyword>
<dbReference type="HAMAP" id="MF_00362">
    <property type="entry name" value="Ribosomal_uL10"/>
    <property type="match status" value="1"/>
</dbReference>
<dbReference type="EMBL" id="UINC01015757">
    <property type="protein sequence ID" value="SVA66120.1"/>
    <property type="molecule type" value="Genomic_DNA"/>
</dbReference>
<dbReference type="Gene3D" id="3.30.70.1730">
    <property type="match status" value="1"/>
</dbReference>
<protein>
    <recommendedName>
        <fullName evidence="5">50S ribosomal protein L10</fullName>
    </recommendedName>
</protein>
<dbReference type="InterPro" id="IPR001790">
    <property type="entry name" value="Ribosomal_uL10"/>
</dbReference>
<keyword evidence="2" id="KW-0689">Ribosomal protein</keyword>
<sequence length="189" mass="20810">MDRTEKQSFVGDFRQKIQDAPVIYLTDFTGLDVKSMTDLRQSLKSCGAEYLVVKNRLVKRAIKDLDLPDISEALLGPTGVILGYEGIVEPAKAVSDFAKEHDDKPVFKLGVVDKEIVSAEEIRRLAKLPPRDQLLAEIVGVFEAPMAAFVSALEAKIQEISGLFEALRDKQEADPMAEASSEEQEAEAS</sequence>
<dbReference type="PANTHER" id="PTHR11560">
    <property type="entry name" value="39S RIBOSOMAL PROTEIN L10, MITOCHONDRIAL"/>
    <property type="match status" value="1"/>
</dbReference>
<proteinExistence type="inferred from homology"/>
<evidence type="ECO:0000256" key="1">
    <source>
        <dbReference type="ARBA" id="ARBA00008889"/>
    </source>
</evidence>
<dbReference type="InterPro" id="IPR047865">
    <property type="entry name" value="Ribosomal_uL10_bac_type"/>
</dbReference>
<evidence type="ECO:0000256" key="2">
    <source>
        <dbReference type="ARBA" id="ARBA00022980"/>
    </source>
</evidence>
<dbReference type="GO" id="GO:0015934">
    <property type="term" value="C:large ribosomal subunit"/>
    <property type="evidence" value="ECO:0007669"/>
    <property type="project" value="InterPro"/>
</dbReference>
<organism evidence="4">
    <name type="scientific">marine metagenome</name>
    <dbReference type="NCBI Taxonomy" id="408172"/>
    <lineage>
        <taxon>unclassified sequences</taxon>
        <taxon>metagenomes</taxon>
        <taxon>ecological metagenomes</taxon>
    </lineage>
</organism>
<accession>A0A381XN96</accession>
<dbReference type="PROSITE" id="PS01109">
    <property type="entry name" value="RIBOSOMAL_L10"/>
    <property type="match status" value="1"/>
</dbReference>
<dbReference type="Pfam" id="PF00466">
    <property type="entry name" value="Ribosomal_L10"/>
    <property type="match status" value="1"/>
</dbReference>
<comment type="similarity">
    <text evidence="1">Belongs to the universal ribosomal protein uL10 family.</text>
</comment>
<evidence type="ECO:0008006" key="5">
    <source>
        <dbReference type="Google" id="ProtNLM"/>
    </source>
</evidence>
<gene>
    <name evidence="4" type="ORF">METZ01_LOCUS118974</name>
</gene>
<dbReference type="GO" id="GO:0003735">
    <property type="term" value="F:structural constituent of ribosome"/>
    <property type="evidence" value="ECO:0007669"/>
    <property type="project" value="InterPro"/>
</dbReference>
<dbReference type="InterPro" id="IPR002363">
    <property type="entry name" value="Ribosomal_uL10_CS_bac"/>
</dbReference>
<dbReference type="AlphaFoldDB" id="A0A381XN96"/>
<dbReference type="InterPro" id="IPR043141">
    <property type="entry name" value="Ribosomal_uL10-like_sf"/>
</dbReference>
<evidence type="ECO:0000313" key="4">
    <source>
        <dbReference type="EMBL" id="SVA66120.1"/>
    </source>
</evidence>
<reference evidence="4" key="1">
    <citation type="submission" date="2018-05" db="EMBL/GenBank/DDBJ databases">
        <authorList>
            <person name="Lanie J.A."/>
            <person name="Ng W.-L."/>
            <person name="Kazmierczak K.M."/>
            <person name="Andrzejewski T.M."/>
            <person name="Davidsen T.M."/>
            <person name="Wayne K.J."/>
            <person name="Tettelin H."/>
            <person name="Glass J.I."/>
            <person name="Rusch D."/>
            <person name="Podicherti R."/>
            <person name="Tsui H.-C.T."/>
            <person name="Winkler M.E."/>
        </authorList>
    </citation>
    <scope>NUCLEOTIDE SEQUENCE</scope>
</reference>